<dbReference type="VEuPathDB" id="FungiDB:I7I53_09589"/>
<dbReference type="STRING" id="544711.F0UBN5"/>
<evidence type="ECO:0008006" key="3">
    <source>
        <dbReference type="Google" id="ProtNLM"/>
    </source>
</evidence>
<name>F0UBN5_AJEC8</name>
<dbReference type="CDD" id="cd10170">
    <property type="entry name" value="ASKHA_NBD_HSP70"/>
    <property type="match status" value="1"/>
</dbReference>
<reference evidence="2" key="1">
    <citation type="submission" date="2008-07" db="EMBL/GenBank/DDBJ databases">
        <title>Annotation of Ajellomyces capsulatus strain H88.</title>
        <authorList>
            <person name="Champion M."/>
            <person name="Cuomo C."/>
            <person name="Ma L.-J."/>
            <person name="Henn M.R."/>
            <person name="Sil A."/>
            <person name="Goldman B."/>
            <person name="Young S.K."/>
            <person name="Kodira C.D."/>
            <person name="Zeng Q."/>
            <person name="Koehrsen M."/>
            <person name="Alvarado L."/>
            <person name="Berlin A."/>
            <person name="Borenstein D."/>
            <person name="Chen Z."/>
            <person name="Engels R."/>
            <person name="Freedman E."/>
            <person name="Gellesch M."/>
            <person name="Goldberg J."/>
            <person name="Griggs A."/>
            <person name="Gujja S."/>
            <person name="Heiman D."/>
            <person name="Hepburn T."/>
            <person name="Howarth C."/>
            <person name="Jen D."/>
            <person name="Larson L."/>
            <person name="Lewis B."/>
            <person name="Mehta T."/>
            <person name="Park D."/>
            <person name="Pearson M."/>
            <person name="Roberts A."/>
            <person name="Saif S."/>
            <person name="Shea T."/>
            <person name="Shenoy N."/>
            <person name="Sisk P."/>
            <person name="Stolte C."/>
            <person name="Sykes S."/>
            <person name="Walk T."/>
            <person name="White J."/>
            <person name="Yandava C."/>
            <person name="Klein B."/>
            <person name="McEwen J.G."/>
            <person name="Puccia R."/>
            <person name="Goldman G.H."/>
            <person name="Felipe M.S."/>
            <person name="Nino-Vega G."/>
            <person name="San-Blas G."/>
            <person name="Taylor J."/>
            <person name="Mendoza L."/>
            <person name="Galagan J."/>
            <person name="Nusbaum C."/>
            <person name="Birren B."/>
        </authorList>
    </citation>
    <scope>NUCLEOTIDE SEQUENCE [LARGE SCALE GENOMIC DNA]</scope>
    <source>
        <strain evidence="2">H88</strain>
    </source>
</reference>
<proteinExistence type="predicted"/>
<sequence length="665" mass="75825">MTRRYIPPETIIIGIDLGLTFTGVAFSTVDMETPISVNRWPGTTKIENKVPTKLWYRAGCRKPISWGFDEPDELHPGMDVVDCFKLYLDPDFDFANSAEMFWTHEDVQTWFVDFFTALRLHIIQYIRNSEYLPYPVVSDWRLHPVEYVFSFPTTWQNPKVVDAFCGIVRSSGFGDCEAHSVEIKLNEAAAAAAYSAKTFRHQNPEGSRELPPRKEKPLEAGSVILICDAGGGTTGVAILKVSSIEKYTVRGQREDVLQLEQLDYVSGKPFGSVQIDQAFQREVESRLERIDYESDDRRWSPKSAARKLTKGDFQILKLNYGCRAMTDLRRLALRIPGLPISYNSPEAGIENGRIVLEKDDLQRLFDDQIRRVFGLTDEQLQRVGDITPPVEVTHMILSGGLGSSRYVQDWFITKYGCGREAKGILISKEPQLAVSHGLVIDRVHRLRHGHSVLSTRCSSSSYGIVVNNRVRTGKTPPSYNSHVKISPYDGRRYIVNQVQWLLERGKIIQHRCICQKLDRVFEATSSEIDWKILIAMSRSPAARLPHTIDEGDAWVICEIESRVGGEFLRQHAQPAKQKRWSSIRKAELQKIQYEVRLYIESSCLTFEVWLGDRVIGSSDEIPVAWQYTSIDEADNEETQTECPVDWSNCGLAKEVKDDTWPTFFR</sequence>
<dbReference type="SUPFAM" id="SSF53067">
    <property type="entry name" value="Actin-like ATPase domain"/>
    <property type="match status" value="1"/>
</dbReference>
<dbReference type="PANTHER" id="PTHR42749:SF1">
    <property type="entry name" value="CELL SHAPE-DETERMINING PROTEIN MREB"/>
    <property type="match status" value="1"/>
</dbReference>
<dbReference type="OrthoDB" id="4178922at2759"/>
<gene>
    <name evidence="1" type="ORF">HCEG_02306</name>
</gene>
<dbReference type="AlphaFoldDB" id="F0UBN5"/>
<protein>
    <recommendedName>
        <fullName evidence="3">Hsp70-like protein</fullName>
    </recommendedName>
</protein>
<dbReference type="PANTHER" id="PTHR42749">
    <property type="entry name" value="CELL SHAPE-DETERMINING PROTEIN MREB"/>
    <property type="match status" value="1"/>
</dbReference>
<accession>F0UBN5</accession>
<dbReference type="OMA" id="WVICEIE"/>
<dbReference type="Proteomes" id="UP000008142">
    <property type="component" value="Unassembled WGS sequence"/>
</dbReference>
<dbReference type="HOGENOM" id="CLU_009958_3_0_1"/>
<organism evidence="2">
    <name type="scientific">Ajellomyces capsulatus (strain H88)</name>
    <name type="common">Darling's disease fungus</name>
    <name type="synonym">Histoplasma capsulatum</name>
    <dbReference type="NCBI Taxonomy" id="544711"/>
    <lineage>
        <taxon>Eukaryota</taxon>
        <taxon>Fungi</taxon>
        <taxon>Dikarya</taxon>
        <taxon>Ascomycota</taxon>
        <taxon>Pezizomycotina</taxon>
        <taxon>Eurotiomycetes</taxon>
        <taxon>Eurotiomycetidae</taxon>
        <taxon>Onygenales</taxon>
        <taxon>Ajellomycetaceae</taxon>
        <taxon>Histoplasma</taxon>
    </lineage>
</organism>
<dbReference type="InterPro" id="IPR043129">
    <property type="entry name" value="ATPase_NBD"/>
</dbReference>
<evidence type="ECO:0000313" key="2">
    <source>
        <dbReference type="Proteomes" id="UP000008142"/>
    </source>
</evidence>
<dbReference type="Gene3D" id="3.30.420.40">
    <property type="match status" value="2"/>
</dbReference>
<dbReference type="Gene3D" id="3.90.640.10">
    <property type="entry name" value="Actin, Chain A, domain 4"/>
    <property type="match status" value="1"/>
</dbReference>
<dbReference type="EMBL" id="DS990637">
    <property type="protein sequence ID" value="EGC43091.1"/>
    <property type="molecule type" value="Genomic_DNA"/>
</dbReference>
<evidence type="ECO:0000313" key="1">
    <source>
        <dbReference type="EMBL" id="EGC43091.1"/>
    </source>
</evidence>